<sequence length="79" mass="9141">MQIKVYTESRVYGFNIDSTSISENKIILKGIEHKLIIEKSKHIIFEDSEGIPNMNIKNIRINGVTYDVDSFDKLKKLLI</sequence>
<evidence type="ECO:0000313" key="1">
    <source>
        <dbReference type="EMBL" id="MBU3843230.1"/>
    </source>
</evidence>
<gene>
    <name evidence="1" type="ORF">IAA47_09675</name>
</gene>
<proteinExistence type="predicted"/>
<dbReference type="AlphaFoldDB" id="A0A9E2L145"/>
<reference evidence="1" key="2">
    <citation type="submission" date="2021-04" db="EMBL/GenBank/DDBJ databases">
        <authorList>
            <person name="Gilroy R."/>
        </authorList>
    </citation>
    <scope>NUCLEOTIDE SEQUENCE</scope>
    <source>
        <strain evidence="1">A6-441</strain>
    </source>
</reference>
<name>A0A9E2L145_9FUSO</name>
<comment type="caution">
    <text evidence="1">The sequence shown here is derived from an EMBL/GenBank/DDBJ whole genome shotgun (WGS) entry which is preliminary data.</text>
</comment>
<organism evidence="1 2">
    <name type="scientific">Candidatus Fusobacterium pullicola</name>
    <dbReference type="NCBI Taxonomy" id="2838601"/>
    <lineage>
        <taxon>Bacteria</taxon>
        <taxon>Fusobacteriati</taxon>
        <taxon>Fusobacteriota</taxon>
        <taxon>Fusobacteriia</taxon>
        <taxon>Fusobacteriales</taxon>
        <taxon>Fusobacteriaceae</taxon>
        <taxon>Fusobacterium</taxon>
    </lineage>
</organism>
<protein>
    <submittedName>
        <fullName evidence="1">Uncharacterized protein</fullName>
    </submittedName>
</protein>
<reference evidence="1" key="1">
    <citation type="journal article" date="2021" name="PeerJ">
        <title>Extensive microbial diversity within the chicken gut microbiome revealed by metagenomics and culture.</title>
        <authorList>
            <person name="Gilroy R."/>
            <person name="Ravi A."/>
            <person name="Getino M."/>
            <person name="Pursley I."/>
            <person name="Horton D.L."/>
            <person name="Alikhan N.F."/>
            <person name="Baker D."/>
            <person name="Gharbi K."/>
            <person name="Hall N."/>
            <person name="Watson M."/>
            <person name="Adriaenssens E.M."/>
            <person name="Foster-Nyarko E."/>
            <person name="Jarju S."/>
            <person name="Secka A."/>
            <person name="Antonio M."/>
            <person name="Oren A."/>
            <person name="Chaudhuri R.R."/>
            <person name="La Ragione R."/>
            <person name="Hildebrand F."/>
            <person name="Pallen M.J."/>
        </authorList>
    </citation>
    <scope>NUCLEOTIDE SEQUENCE</scope>
    <source>
        <strain evidence="1">A6-441</strain>
    </source>
</reference>
<evidence type="ECO:0000313" key="2">
    <source>
        <dbReference type="Proteomes" id="UP000724657"/>
    </source>
</evidence>
<dbReference type="Proteomes" id="UP000724657">
    <property type="component" value="Unassembled WGS sequence"/>
</dbReference>
<dbReference type="EMBL" id="JAHLFN010000084">
    <property type="protein sequence ID" value="MBU3843230.1"/>
    <property type="molecule type" value="Genomic_DNA"/>
</dbReference>
<accession>A0A9E2L145</accession>